<dbReference type="Pfam" id="PF18903">
    <property type="entry name" value="DUF5659"/>
    <property type="match status" value="1"/>
</dbReference>
<evidence type="ECO:0000259" key="1">
    <source>
        <dbReference type="Pfam" id="PF18903"/>
    </source>
</evidence>
<dbReference type="HOGENOM" id="CLU_206690_0_0_9"/>
<keyword evidence="3" id="KW-1185">Reference proteome</keyword>
<evidence type="ECO:0000313" key="2">
    <source>
        <dbReference type="EMBL" id="ADL08046.1"/>
    </source>
</evidence>
<dbReference type="InterPro" id="IPR043718">
    <property type="entry name" value="DUF5659"/>
</dbReference>
<dbReference type="KEGG" id="toc:Toce_1291"/>
<protein>
    <recommendedName>
        <fullName evidence="1">DUF5659 domain-containing protein</fullName>
    </recommendedName>
</protein>
<dbReference type="AlphaFoldDB" id="D9S3R9"/>
<name>D9S3R9_THEOJ</name>
<dbReference type="EMBL" id="CP002131">
    <property type="protein sequence ID" value="ADL08046.1"/>
    <property type="molecule type" value="Genomic_DNA"/>
</dbReference>
<organism evidence="2 3">
    <name type="scientific">Thermosediminibacter oceani (strain ATCC BAA-1034 / DSM 16646 / JW/IW-1228P)</name>
    <dbReference type="NCBI Taxonomy" id="555079"/>
    <lineage>
        <taxon>Bacteria</taxon>
        <taxon>Bacillati</taxon>
        <taxon>Bacillota</taxon>
        <taxon>Clostridia</taxon>
        <taxon>Thermosediminibacterales</taxon>
        <taxon>Thermosediminibacteraceae</taxon>
        <taxon>Thermosediminibacter</taxon>
    </lineage>
</organism>
<gene>
    <name evidence="2" type="ordered locus">Toce_1291</name>
</gene>
<reference evidence="2 3" key="1">
    <citation type="journal article" date="2010" name="Stand. Genomic Sci.">
        <title>Complete genome sequence of Thermosediminibacter oceani type strain (JW/IW-1228P).</title>
        <authorList>
            <person name="Pitluck S."/>
            <person name="Yasawong M."/>
            <person name="Munk C."/>
            <person name="Nolan M."/>
            <person name="Lapidus A."/>
            <person name="Lucas S."/>
            <person name="Glavina Del Rio T."/>
            <person name="Tice H."/>
            <person name="Cheng J.F."/>
            <person name="Bruce D."/>
            <person name="Detter C."/>
            <person name="Tapia R."/>
            <person name="Han C."/>
            <person name="Goodwin L."/>
            <person name="Liolios K."/>
            <person name="Ivanova N."/>
            <person name="Mavromatis K."/>
            <person name="Mikhailova N."/>
            <person name="Pati A."/>
            <person name="Chen A."/>
            <person name="Palaniappan K."/>
            <person name="Land M."/>
            <person name="Hauser L."/>
            <person name="Chang Y.J."/>
            <person name="Jeffries C.D."/>
            <person name="Rohde M."/>
            <person name="Spring S."/>
            <person name="Sikorski J."/>
            <person name="Goker M."/>
            <person name="Woyke T."/>
            <person name="Bristow J."/>
            <person name="Eisen J.A."/>
            <person name="Markowitz V."/>
            <person name="Hugenholtz P."/>
            <person name="Kyrpides N.C."/>
            <person name="Klenk H.P."/>
        </authorList>
    </citation>
    <scope>NUCLEOTIDE SEQUENCE [LARGE SCALE GENOMIC DNA]</scope>
    <source>
        <strain evidence="3">ATCC BAA-1034 / DSM 16646 / JW/IW-1228P</strain>
    </source>
</reference>
<accession>D9S3R9</accession>
<evidence type="ECO:0000313" key="3">
    <source>
        <dbReference type="Proteomes" id="UP000000272"/>
    </source>
</evidence>
<dbReference type="Proteomes" id="UP000000272">
    <property type="component" value="Chromosome"/>
</dbReference>
<dbReference type="RefSeq" id="WP_013276082.1">
    <property type="nucleotide sequence ID" value="NC_014377.1"/>
</dbReference>
<proteinExistence type="predicted"/>
<sequence>MKPTKVILNPALARKLVKKGFKIVDLKPHKQNHFATVFVFENSPELQKVLEMYENL</sequence>
<feature type="domain" description="DUF5659" evidence="1">
    <location>
        <begin position="7"/>
        <end position="55"/>
    </location>
</feature>